<feature type="region of interest" description="Disordered" evidence="1">
    <location>
        <begin position="1"/>
        <end position="24"/>
    </location>
</feature>
<protein>
    <submittedName>
        <fullName evidence="3">Uncharacterized protein</fullName>
    </submittedName>
</protein>
<name>A0A915MST8_MELJA</name>
<evidence type="ECO:0000313" key="3">
    <source>
        <dbReference type="WBParaSite" id="scaffold4814_cov171.g8716"/>
    </source>
</evidence>
<feature type="region of interest" description="Disordered" evidence="1">
    <location>
        <begin position="82"/>
        <end position="103"/>
    </location>
</feature>
<evidence type="ECO:0000256" key="1">
    <source>
        <dbReference type="SAM" id="MobiDB-lite"/>
    </source>
</evidence>
<sequence length="103" mass="11396">MSVSADYNRINNWGKEEGGKGGRIGYRYYNRRAKSKRQQEAEEEKRNFAQANAALTAIAAAAAAAQNVSVSNVFNGCNNGFVNNREEEKEGNDSNMRTTNTGW</sequence>
<proteinExistence type="predicted"/>
<accession>A0A915MST8</accession>
<feature type="compositionally biased region" description="Polar residues" evidence="1">
    <location>
        <begin position="93"/>
        <end position="103"/>
    </location>
</feature>
<keyword evidence="2" id="KW-1185">Reference proteome</keyword>
<evidence type="ECO:0000313" key="2">
    <source>
        <dbReference type="Proteomes" id="UP000887561"/>
    </source>
</evidence>
<dbReference type="WBParaSite" id="scaffold4814_cov171.g8716">
    <property type="protein sequence ID" value="scaffold4814_cov171.g8716"/>
    <property type="gene ID" value="scaffold4814_cov171.g8716"/>
</dbReference>
<dbReference type="AlphaFoldDB" id="A0A915MST8"/>
<organism evidence="2 3">
    <name type="scientific">Meloidogyne javanica</name>
    <name type="common">Root-knot nematode worm</name>
    <dbReference type="NCBI Taxonomy" id="6303"/>
    <lineage>
        <taxon>Eukaryota</taxon>
        <taxon>Metazoa</taxon>
        <taxon>Ecdysozoa</taxon>
        <taxon>Nematoda</taxon>
        <taxon>Chromadorea</taxon>
        <taxon>Rhabditida</taxon>
        <taxon>Tylenchina</taxon>
        <taxon>Tylenchomorpha</taxon>
        <taxon>Tylenchoidea</taxon>
        <taxon>Meloidogynidae</taxon>
        <taxon>Meloidogyninae</taxon>
        <taxon>Meloidogyne</taxon>
        <taxon>Meloidogyne incognita group</taxon>
    </lineage>
</organism>
<dbReference type="Proteomes" id="UP000887561">
    <property type="component" value="Unplaced"/>
</dbReference>
<reference evidence="3" key="1">
    <citation type="submission" date="2022-11" db="UniProtKB">
        <authorList>
            <consortium name="WormBaseParasite"/>
        </authorList>
    </citation>
    <scope>IDENTIFICATION</scope>
</reference>